<dbReference type="EMBL" id="LAZR01003424">
    <property type="protein sequence ID" value="KKN18469.1"/>
    <property type="molecule type" value="Genomic_DNA"/>
</dbReference>
<proteinExistence type="predicted"/>
<comment type="caution">
    <text evidence="1">The sequence shown here is derived from an EMBL/GenBank/DDBJ whole genome shotgun (WGS) entry which is preliminary data.</text>
</comment>
<name>A0A0F9NKM0_9ZZZZ</name>
<accession>A0A0F9NKM0</accession>
<protein>
    <submittedName>
        <fullName evidence="1">Uncharacterized protein</fullName>
    </submittedName>
</protein>
<gene>
    <name evidence="1" type="ORF">LCGC14_0955540</name>
</gene>
<reference evidence="1" key="1">
    <citation type="journal article" date="2015" name="Nature">
        <title>Complex archaea that bridge the gap between prokaryotes and eukaryotes.</title>
        <authorList>
            <person name="Spang A."/>
            <person name="Saw J.H."/>
            <person name="Jorgensen S.L."/>
            <person name="Zaremba-Niedzwiedzka K."/>
            <person name="Martijn J."/>
            <person name="Lind A.E."/>
            <person name="van Eijk R."/>
            <person name="Schleper C."/>
            <person name="Guy L."/>
            <person name="Ettema T.J."/>
        </authorList>
    </citation>
    <scope>NUCLEOTIDE SEQUENCE</scope>
</reference>
<dbReference type="AlphaFoldDB" id="A0A0F9NKM0"/>
<sequence>MLKVLDQVDQPIVSLQALQAIGFPTTVGPSGSGLDPFTFLRQVMLANGLNFIKQVNDCETAGDWTESEDTTWDVEASASTGKRVGTNALKLTATATCDGTQFVQTLFINGSKKLPISPSRNKAQQDWRDTRYLGFWLNNQSNGDFSTAGEMLVTIVVDGVEQTQVNVQALTDDVFQWFEVDMVASGWDRHAVESLRFYANVASGEDIYIDDILRYEISYDRGPLYGCAFPITSGTALINGNHCGWTVDGLAALSSSSITSLGTVKLFNKGAPVVRGGTLTGNGARERWGFFPGQFIYISRASTNSIVAGEGVEVAAAGTIAGVATTVDEKAHAKALEGSNTVGDDIFVLAGTDTSNAD</sequence>
<evidence type="ECO:0000313" key="1">
    <source>
        <dbReference type="EMBL" id="KKN18469.1"/>
    </source>
</evidence>
<organism evidence="1">
    <name type="scientific">marine sediment metagenome</name>
    <dbReference type="NCBI Taxonomy" id="412755"/>
    <lineage>
        <taxon>unclassified sequences</taxon>
        <taxon>metagenomes</taxon>
        <taxon>ecological metagenomes</taxon>
    </lineage>
</organism>